<dbReference type="GO" id="GO:0005886">
    <property type="term" value="C:plasma membrane"/>
    <property type="evidence" value="ECO:0007669"/>
    <property type="project" value="TreeGrafter"/>
</dbReference>
<dbReference type="PRINTS" id="PR01399">
    <property type="entry name" value="ENTSNTHTASED"/>
</dbReference>
<dbReference type="InterPro" id="IPR003542">
    <property type="entry name" value="Enbac_synth_compD-like"/>
</dbReference>
<evidence type="ECO:0000256" key="12">
    <source>
        <dbReference type="PIRSR" id="PIRSR603542-1"/>
    </source>
</evidence>
<evidence type="ECO:0000313" key="16">
    <source>
        <dbReference type="EMBL" id="MBS0123389.1"/>
    </source>
</evidence>
<feature type="binding site" evidence="13">
    <location>
        <position position="110"/>
    </location>
    <ligand>
        <name>Mg(2+)</name>
        <dbReference type="ChEBI" id="CHEBI:18420"/>
    </ligand>
</feature>
<feature type="binding site" evidence="12">
    <location>
        <position position="46"/>
    </location>
    <ligand>
        <name>CoA</name>
        <dbReference type="ChEBI" id="CHEBI:57287"/>
    </ligand>
</feature>
<evidence type="ECO:0000256" key="3">
    <source>
        <dbReference type="ARBA" id="ARBA00008342"/>
    </source>
</evidence>
<comment type="catalytic activity">
    <reaction evidence="11">
        <text>apo-[peptidyl-carrier protein] + CoA = holo-[peptidyl-carrier protein] + adenosine 3',5'-bisphosphate + H(+)</text>
        <dbReference type="Rhea" id="RHEA:46228"/>
        <dbReference type="Rhea" id="RHEA-COMP:11479"/>
        <dbReference type="Rhea" id="RHEA-COMP:11480"/>
        <dbReference type="ChEBI" id="CHEBI:15378"/>
        <dbReference type="ChEBI" id="CHEBI:29999"/>
        <dbReference type="ChEBI" id="CHEBI:57287"/>
        <dbReference type="ChEBI" id="CHEBI:58343"/>
        <dbReference type="ChEBI" id="CHEBI:64479"/>
    </reaction>
</comment>
<evidence type="ECO:0000256" key="10">
    <source>
        <dbReference type="ARBA" id="ARBA00049176"/>
    </source>
</evidence>
<comment type="caution">
    <text evidence="16">The sequence shown here is derived from an EMBL/GenBank/DDBJ whole genome shotgun (WGS) entry which is preliminary data.</text>
</comment>
<feature type="binding site" evidence="12">
    <location>
        <position position="54"/>
    </location>
    <ligand>
        <name>CoA</name>
        <dbReference type="ChEBI" id="CHEBI:57287"/>
    </ligand>
</feature>
<keyword evidence="6 16" id="KW-0808">Transferase</keyword>
<dbReference type="UniPathway" id="UPA00017"/>
<keyword evidence="13" id="KW-0460">Magnesium</keyword>
<proteinExistence type="inferred from homology"/>
<evidence type="ECO:0000256" key="4">
    <source>
        <dbReference type="ARBA" id="ARBA00011503"/>
    </source>
</evidence>
<dbReference type="GO" id="GO:0000287">
    <property type="term" value="F:magnesium ion binding"/>
    <property type="evidence" value="ECO:0007669"/>
    <property type="project" value="InterPro"/>
</dbReference>
<feature type="binding site" evidence="12">
    <location>
        <position position="110"/>
    </location>
    <ligand>
        <name>CoA</name>
        <dbReference type="ChEBI" id="CHEBI:57287"/>
    </ligand>
</feature>
<feature type="domain" description="4'-phosphopantetheinyl transferase" evidence="14">
    <location>
        <begin position="127"/>
        <end position="185"/>
    </location>
</feature>
<organism evidence="16 17">
    <name type="scientific">Thetidibacter halocola</name>
    <dbReference type="NCBI Taxonomy" id="2827239"/>
    <lineage>
        <taxon>Bacteria</taxon>
        <taxon>Pseudomonadati</taxon>
        <taxon>Pseudomonadota</taxon>
        <taxon>Alphaproteobacteria</taxon>
        <taxon>Rhodobacterales</taxon>
        <taxon>Roseobacteraceae</taxon>
        <taxon>Thetidibacter</taxon>
    </lineage>
</organism>
<dbReference type="EMBL" id="JAGTUU010000002">
    <property type="protein sequence ID" value="MBS0123389.1"/>
    <property type="molecule type" value="Genomic_DNA"/>
</dbReference>
<reference evidence="16" key="1">
    <citation type="submission" date="2021-04" db="EMBL/GenBank/DDBJ databases">
        <authorList>
            <person name="Yoon J."/>
        </authorList>
    </citation>
    <scope>NUCLEOTIDE SEQUENCE</scope>
    <source>
        <strain evidence="16">KMU-90</strain>
    </source>
</reference>
<evidence type="ECO:0000256" key="8">
    <source>
        <dbReference type="ARBA" id="ARBA00029894"/>
    </source>
</evidence>
<evidence type="ECO:0000256" key="2">
    <source>
        <dbReference type="ARBA" id="ARBA00004993"/>
    </source>
</evidence>
<evidence type="ECO:0000256" key="7">
    <source>
        <dbReference type="ARBA" id="ARBA00023191"/>
    </source>
</evidence>
<dbReference type="Gene3D" id="3.90.470.20">
    <property type="entry name" value="4'-phosphopantetheinyl transferase domain"/>
    <property type="match status" value="1"/>
</dbReference>
<comment type="function">
    <text evidence="1">Involved in the biosynthesis of the siderophore enterobactin (enterochelin), which is a macrocyclic trimeric lactone of N-(2,3-dihydroxybenzoyl)-serine. The serine trilactone serves as a scaffolding for the three catechol functionalities that provide hexadentate coordination for the tightly ligated iron(2+) atoms. Plays an essential role in the assembly of the enterobactin by catalyzing the transfer of the 4'-phosphopantetheine (Ppant) moiety from coenzyme A to the apo-domains of both EntB (ArCP domain) and EntF (PCP domain) to yield their holo-forms which make them competent for the activation of 2,3-dihydroxybenzoate (DHB) and L-serine, respectively.</text>
</comment>
<dbReference type="Pfam" id="PF17837">
    <property type="entry name" value="4PPT_N"/>
    <property type="match status" value="1"/>
</dbReference>
<dbReference type="InterPro" id="IPR008278">
    <property type="entry name" value="4-PPantetheinyl_Trfase_dom"/>
</dbReference>
<comment type="catalytic activity">
    <reaction evidence="10">
        <text>apo-[aryl-carrier protein] + CoA = holo-[aryl-carrier protein] + adenosine 3',5'-bisphosphate + H(+)</text>
        <dbReference type="Rhea" id="RHEA:48404"/>
        <dbReference type="Rhea" id="RHEA-COMP:15903"/>
        <dbReference type="Rhea" id="RHEA-COMP:17557"/>
        <dbReference type="ChEBI" id="CHEBI:15378"/>
        <dbReference type="ChEBI" id="CHEBI:29999"/>
        <dbReference type="ChEBI" id="CHEBI:57287"/>
        <dbReference type="ChEBI" id="CHEBI:58343"/>
        <dbReference type="ChEBI" id="CHEBI:64479"/>
    </reaction>
</comment>
<comment type="pathway">
    <text evidence="2">Siderophore biosynthesis; enterobactin biosynthesis.</text>
</comment>
<dbReference type="Pfam" id="PF01648">
    <property type="entry name" value="ACPS"/>
    <property type="match status" value="1"/>
</dbReference>
<keyword evidence="17" id="KW-1185">Reference proteome</keyword>
<evidence type="ECO:0000256" key="5">
    <source>
        <dbReference type="ARBA" id="ARBA00019087"/>
    </source>
</evidence>
<dbReference type="AlphaFoldDB" id="A0A8J7WBI2"/>
<keyword evidence="7" id="KW-0259">Enterobactin biosynthesis</keyword>
<dbReference type="SUPFAM" id="SSF56214">
    <property type="entry name" value="4'-phosphopantetheinyl transferase"/>
    <property type="match status" value="1"/>
</dbReference>
<evidence type="ECO:0000256" key="6">
    <source>
        <dbReference type="ARBA" id="ARBA00022679"/>
    </source>
</evidence>
<evidence type="ECO:0000313" key="17">
    <source>
        <dbReference type="Proteomes" id="UP000681356"/>
    </source>
</evidence>
<comment type="subunit">
    <text evidence="4">EntB, EntD, EntE, and EntF form a multienzyme complex called enterobactin synthase.</text>
</comment>
<accession>A0A8J7WBI2</accession>
<keyword evidence="13" id="KW-0479">Metal-binding</keyword>
<evidence type="ECO:0000259" key="14">
    <source>
        <dbReference type="Pfam" id="PF01648"/>
    </source>
</evidence>
<dbReference type="InterPro" id="IPR037143">
    <property type="entry name" value="4-PPantetheinyl_Trfase_dom_sf"/>
</dbReference>
<evidence type="ECO:0000256" key="1">
    <source>
        <dbReference type="ARBA" id="ARBA00003937"/>
    </source>
</evidence>
<dbReference type="GO" id="GO:0009366">
    <property type="term" value="C:enterobactin synthetase complex"/>
    <property type="evidence" value="ECO:0007669"/>
    <property type="project" value="InterPro"/>
</dbReference>
<dbReference type="Proteomes" id="UP000681356">
    <property type="component" value="Unassembled WGS sequence"/>
</dbReference>
<dbReference type="PANTHER" id="PTHR38096">
    <property type="entry name" value="ENTEROBACTIN SYNTHASE COMPONENT D"/>
    <property type="match status" value="1"/>
</dbReference>
<dbReference type="GO" id="GO:0009239">
    <property type="term" value="P:enterobactin biosynthetic process"/>
    <property type="evidence" value="ECO:0007669"/>
    <property type="project" value="UniProtKB-UniPathway"/>
</dbReference>
<comment type="cofactor">
    <cofactor evidence="13">
        <name>Mg(2+)</name>
        <dbReference type="ChEBI" id="CHEBI:18420"/>
    </cofactor>
</comment>
<feature type="binding site" evidence="12">
    <location>
        <begin position="90"/>
        <end position="91"/>
    </location>
    <ligand>
        <name>CoA</name>
        <dbReference type="ChEBI" id="CHEBI:57287"/>
    </ligand>
</feature>
<sequence length="213" mass="22414">MTQAALSSLVSALSRPGLHWGLAETGDPAALFLQEAAAMARARPPRLAEFTAGRLAARRAMQAAGCPPAAIPQGADRAPIWPRGLRGSISHAGGLAIAVIASDGQSPGLDLEPLTAIDPALAAEIRRPDEDGDLLRLFSAKEAAFKALYPLVGVMFGFHGMHVDLSRGFARLTDHPETATIAPDFHSARFPVFQATDGGLLMSLCTIRPEYLA</sequence>
<evidence type="ECO:0000256" key="11">
    <source>
        <dbReference type="ARBA" id="ARBA00049191"/>
    </source>
</evidence>
<feature type="binding site" evidence="13">
    <location>
        <position position="112"/>
    </location>
    <ligand>
        <name>Mg(2+)</name>
        <dbReference type="ChEBI" id="CHEBI:18420"/>
    </ligand>
</feature>
<evidence type="ECO:0000259" key="15">
    <source>
        <dbReference type="Pfam" id="PF17837"/>
    </source>
</evidence>
<dbReference type="InterPro" id="IPR041354">
    <property type="entry name" value="4PPT_N"/>
</dbReference>
<feature type="binding site" evidence="12">
    <location>
        <position position="142"/>
    </location>
    <ligand>
        <name>CoA</name>
        <dbReference type="ChEBI" id="CHEBI:57287"/>
    </ligand>
</feature>
<dbReference type="PANTHER" id="PTHR38096:SF1">
    <property type="entry name" value="ENTEROBACTIN SYNTHASE COMPONENT D"/>
    <property type="match status" value="1"/>
</dbReference>
<evidence type="ECO:0000256" key="13">
    <source>
        <dbReference type="PIRSR" id="PIRSR603542-2"/>
    </source>
</evidence>
<gene>
    <name evidence="16" type="ORF">KB874_04530</name>
</gene>
<name>A0A8J7WBI2_9RHOB</name>
<dbReference type="RefSeq" id="WP_212535370.1">
    <property type="nucleotide sequence ID" value="NZ_JAGTUU010000002.1"/>
</dbReference>
<protein>
    <recommendedName>
        <fullName evidence="5">Enterobactin synthase component D</fullName>
    </recommendedName>
    <alternativeName>
        <fullName evidence="8">4'-phosphopantetheinyl transferase EntD</fullName>
    </alternativeName>
    <alternativeName>
        <fullName evidence="9">Enterochelin synthase D</fullName>
    </alternativeName>
</protein>
<comment type="similarity">
    <text evidence="3">Belongs to the P-Pant transferase superfamily. EntD family.</text>
</comment>
<dbReference type="GO" id="GO:0008897">
    <property type="term" value="F:holo-[acyl-carrier-protein] synthase activity"/>
    <property type="evidence" value="ECO:0007669"/>
    <property type="project" value="InterPro"/>
</dbReference>
<feature type="binding site" evidence="12">
    <location>
        <position position="146"/>
    </location>
    <ligand>
        <name>CoA</name>
        <dbReference type="ChEBI" id="CHEBI:57287"/>
    </ligand>
</feature>
<evidence type="ECO:0000256" key="9">
    <source>
        <dbReference type="ARBA" id="ARBA00031996"/>
    </source>
</evidence>
<feature type="domain" description="4'-phosphopantetheinyl transferase N-terminal" evidence="15">
    <location>
        <begin position="35"/>
        <end position="101"/>
    </location>
</feature>